<dbReference type="Pfam" id="PF14226">
    <property type="entry name" value="DIOX_N"/>
    <property type="match status" value="1"/>
</dbReference>
<keyword evidence="8" id="KW-1185">Reference proteome</keyword>
<evidence type="ECO:0000256" key="1">
    <source>
        <dbReference type="ARBA" id="ARBA00008056"/>
    </source>
</evidence>
<comment type="caution">
    <text evidence="7">The sequence shown here is derived from an EMBL/GenBank/DDBJ whole genome shotgun (WGS) entry which is preliminary data.</text>
</comment>
<dbReference type="InterPro" id="IPR026992">
    <property type="entry name" value="DIOX_N"/>
</dbReference>
<dbReference type="Gene3D" id="2.60.120.330">
    <property type="entry name" value="B-lactam Antibiotic, Isopenicillin N Synthase, Chain"/>
    <property type="match status" value="1"/>
</dbReference>
<dbReference type="Pfam" id="PF03171">
    <property type="entry name" value="2OG-FeII_Oxy"/>
    <property type="match status" value="1"/>
</dbReference>
<name>A0AAD7Q3U9_QUISA</name>
<dbReference type="PROSITE" id="PS51471">
    <property type="entry name" value="FE2OG_OXY"/>
    <property type="match status" value="1"/>
</dbReference>
<comment type="similarity">
    <text evidence="1 5">Belongs to the iron/ascorbate-dependent oxidoreductase family.</text>
</comment>
<evidence type="ECO:0000256" key="4">
    <source>
        <dbReference type="ARBA" id="ARBA00023004"/>
    </source>
</evidence>
<feature type="domain" description="Fe2OG dioxygenase" evidence="6">
    <location>
        <begin position="192"/>
        <end position="291"/>
    </location>
</feature>
<evidence type="ECO:0000256" key="5">
    <source>
        <dbReference type="RuleBase" id="RU003682"/>
    </source>
</evidence>
<dbReference type="EMBL" id="JARAOO010000003">
    <property type="protein sequence ID" value="KAJ7974282.1"/>
    <property type="molecule type" value="Genomic_DNA"/>
</dbReference>
<dbReference type="InterPro" id="IPR027443">
    <property type="entry name" value="IPNS-like_sf"/>
</dbReference>
<keyword evidence="5" id="KW-0560">Oxidoreductase</keyword>
<dbReference type="SUPFAM" id="SSF51197">
    <property type="entry name" value="Clavaminate synthase-like"/>
    <property type="match status" value="1"/>
</dbReference>
<dbReference type="Proteomes" id="UP001163823">
    <property type="component" value="Chromosome 3"/>
</dbReference>
<dbReference type="InterPro" id="IPR005123">
    <property type="entry name" value="Oxoglu/Fe-dep_dioxygenase_dom"/>
</dbReference>
<dbReference type="GO" id="GO:0046872">
    <property type="term" value="F:metal ion binding"/>
    <property type="evidence" value="ECO:0007669"/>
    <property type="project" value="UniProtKB-KW"/>
</dbReference>
<dbReference type="InterPro" id="IPR044861">
    <property type="entry name" value="IPNS-like_FE2OG_OXY"/>
</dbReference>
<organism evidence="7 8">
    <name type="scientific">Quillaja saponaria</name>
    <name type="common">Soap bark tree</name>
    <dbReference type="NCBI Taxonomy" id="32244"/>
    <lineage>
        <taxon>Eukaryota</taxon>
        <taxon>Viridiplantae</taxon>
        <taxon>Streptophyta</taxon>
        <taxon>Embryophyta</taxon>
        <taxon>Tracheophyta</taxon>
        <taxon>Spermatophyta</taxon>
        <taxon>Magnoliopsida</taxon>
        <taxon>eudicotyledons</taxon>
        <taxon>Gunneridae</taxon>
        <taxon>Pentapetalae</taxon>
        <taxon>rosids</taxon>
        <taxon>fabids</taxon>
        <taxon>Fabales</taxon>
        <taxon>Quillajaceae</taxon>
        <taxon>Quillaja</taxon>
    </lineage>
</organism>
<keyword evidence="4 5" id="KW-0408">Iron</keyword>
<evidence type="ECO:0000313" key="8">
    <source>
        <dbReference type="Proteomes" id="UP001163823"/>
    </source>
</evidence>
<protein>
    <submittedName>
        <fullName evidence="7">Hyoscyamine 6-dioxygenase</fullName>
    </submittedName>
</protein>
<reference evidence="7" key="1">
    <citation type="journal article" date="2023" name="Science">
        <title>Elucidation of the pathway for biosynthesis of saponin adjuvants from the soapbark tree.</title>
        <authorList>
            <person name="Reed J."/>
            <person name="Orme A."/>
            <person name="El-Demerdash A."/>
            <person name="Owen C."/>
            <person name="Martin L.B.B."/>
            <person name="Misra R.C."/>
            <person name="Kikuchi S."/>
            <person name="Rejzek M."/>
            <person name="Martin A.C."/>
            <person name="Harkess A."/>
            <person name="Leebens-Mack J."/>
            <person name="Louveau T."/>
            <person name="Stephenson M.J."/>
            <person name="Osbourn A."/>
        </authorList>
    </citation>
    <scope>NUCLEOTIDE SEQUENCE</scope>
    <source>
        <strain evidence="7">S10</strain>
    </source>
</reference>
<evidence type="ECO:0000313" key="7">
    <source>
        <dbReference type="EMBL" id="KAJ7974282.1"/>
    </source>
</evidence>
<accession>A0AAD7Q3U9</accession>
<evidence type="ECO:0000259" key="6">
    <source>
        <dbReference type="PROSITE" id="PS51471"/>
    </source>
</evidence>
<keyword evidence="3" id="KW-0847">Vitamin C</keyword>
<sequence length="338" mass="38171">MENLEQMLVSSWCDVQSTVPNSYVHPPENRPGKFIVASSRAIPVVDLGGHDQANSTVQQILKACEEYGFFQVINHGVSEDLMEESMNVFKEFHGMPSMEKVRECSKDPNRSCKLYTSGENYTKDSLHYWKDALTHHCHPLDKYMKYWPEKPTRYREIVGKYTIEVGKLGLQILKMLCEGLGISTEYFNGSLSENPVLLVNHYPPCPDPSLTLGVGKHRDPSLITILLQDEDGLQVFKDGEWISIQPITNAFVVNVGLVLQIISNGRLLGAEHRVVTNSSIARTTAAYFIYPSNESFIEPSKELIINGSNQPLYKSISFGDFRGNFFYKGPKVELDLQK</sequence>
<keyword evidence="2 5" id="KW-0479">Metal-binding</keyword>
<dbReference type="KEGG" id="qsa:O6P43_004376"/>
<dbReference type="InterPro" id="IPR050295">
    <property type="entry name" value="Plant_2OG-oxidoreductases"/>
</dbReference>
<evidence type="ECO:0000256" key="3">
    <source>
        <dbReference type="ARBA" id="ARBA00022896"/>
    </source>
</evidence>
<evidence type="ECO:0000256" key="2">
    <source>
        <dbReference type="ARBA" id="ARBA00022723"/>
    </source>
</evidence>
<dbReference type="PANTHER" id="PTHR47991">
    <property type="entry name" value="OXOGLUTARATE/IRON-DEPENDENT DIOXYGENASE"/>
    <property type="match status" value="1"/>
</dbReference>
<gene>
    <name evidence="7" type="ORF">O6P43_004376</name>
</gene>
<dbReference type="GO" id="GO:0031418">
    <property type="term" value="F:L-ascorbic acid binding"/>
    <property type="evidence" value="ECO:0007669"/>
    <property type="project" value="UniProtKB-KW"/>
</dbReference>
<proteinExistence type="inferred from homology"/>
<dbReference type="GO" id="GO:0016491">
    <property type="term" value="F:oxidoreductase activity"/>
    <property type="evidence" value="ECO:0007669"/>
    <property type="project" value="UniProtKB-KW"/>
</dbReference>
<dbReference type="AlphaFoldDB" id="A0AAD7Q3U9"/>